<dbReference type="AlphaFoldDB" id="A0A1H0FZM6"/>
<dbReference type="GO" id="GO:0030420">
    <property type="term" value="P:establishment of competence for transformation"/>
    <property type="evidence" value="ECO:0007669"/>
    <property type="project" value="UniProtKB-KW"/>
</dbReference>
<dbReference type="OrthoDB" id="2967834at2"/>
<keyword evidence="5" id="KW-1185">Reference proteome</keyword>
<dbReference type="InterPro" id="IPR012902">
    <property type="entry name" value="N_methyl_site"/>
</dbReference>
<dbReference type="PROSITE" id="PS00409">
    <property type="entry name" value="PROKAR_NTER_METHYL"/>
    <property type="match status" value="1"/>
</dbReference>
<accession>A0A1H0FZM6</accession>
<dbReference type="STRING" id="237069.SAMN05216498_0415"/>
<keyword evidence="3" id="KW-0812">Transmembrane</keyword>
<comment type="subcellular location">
    <subcellularLocation>
        <location evidence="1">Cell surface</location>
    </subcellularLocation>
</comment>
<feature type="transmembrane region" description="Helical" evidence="3">
    <location>
        <begin position="7"/>
        <end position="31"/>
    </location>
</feature>
<evidence type="ECO:0000313" key="5">
    <source>
        <dbReference type="Proteomes" id="UP000199334"/>
    </source>
</evidence>
<proteinExistence type="predicted"/>
<sequence>MNKHEQGLTLIEVLATFVLTFVIGTLVFSVATTAINHYKHSEIQSQTQSEVNQLILNLTDIHQNYTHYTISRINSSTYVVETPDTSYTFHGEASTYDIYIAKNLWSGGDLLPDSILLPGESISINGGQTYEMFISVTKPEVNRFKPVEVSTSISRISTSESSDES</sequence>
<organism evidence="4 5">
    <name type="scientific">Tenuibacillus multivorans</name>
    <dbReference type="NCBI Taxonomy" id="237069"/>
    <lineage>
        <taxon>Bacteria</taxon>
        <taxon>Bacillati</taxon>
        <taxon>Bacillota</taxon>
        <taxon>Bacilli</taxon>
        <taxon>Bacillales</taxon>
        <taxon>Bacillaceae</taxon>
        <taxon>Tenuibacillus</taxon>
    </lineage>
</organism>
<gene>
    <name evidence="4" type="ORF">SAMN05216498_0415</name>
</gene>
<evidence type="ECO:0000256" key="1">
    <source>
        <dbReference type="ARBA" id="ARBA00004241"/>
    </source>
</evidence>
<dbReference type="Proteomes" id="UP000199334">
    <property type="component" value="Unassembled WGS sequence"/>
</dbReference>
<keyword evidence="3" id="KW-0472">Membrane</keyword>
<reference evidence="4 5" key="1">
    <citation type="submission" date="2016-10" db="EMBL/GenBank/DDBJ databases">
        <authorList>
            <person name="de Groot N.N."/>
        </authorList>
    </citation>
    <scope>NUCLEOTIDE SEQUENCE [LARGE SCALE GENOMIC DNA]</scope>
    <source>
        <strain evidence="4 5">CGMCC 1.3442</strain>
    </source>
</reference>
<evidence type="ECO:0008006" key="6">
    <source>
        <dbReference type="Google" id="ProtNLM"/>
    </source>
</evidence>
<protein>
    <recommendedName>
        <fullName evidence="6">Prepilin-type N-terminal cleavage/methylation domain-containing protein</fullName>
    </recommendedName>
</protein>
<evidence type="ECO:0000313" key="4">
    <source>
        <dbReference type="EMBL" id="SDO00128.1"/>
    </source>
</evidence>
<name>A0A1H0FZM6_9BACI</name>
<dbReference type="GO" id="GO:0009986">
    <property type="term" value="C:cell surface"/>
    <property type="evidence" value="ECO:0007669"/>
    <property type="project" value="UniProtKB-SubCell"/>
</dbReference>
<keyword evidence="2" id="KW-0178">Competence</keyword>
<evidence type="ECO:0000256" key="2">
    <source>
        <dbReference type="ARBA" id="ARBA00023287"/>
    </source>
</evidence>
<dbReference type="EMBL" id="FNIG01000014">
    <property type="protein sequence ID" value="SDO00128.1"/>
    <property type="molecule type" value="Genomic_DNA"/>
</dbReference>
<keyword evidence="3" id="KW-1133">Transmembrane helix</keyword>
<evidence type="ECO:0000256" key="3">
    <source>
        <dbReference type="SAM" id="Phobius"/>
    </source>
</evidence>
<dbReference type="RefSeq" id="WP_093857951.1">
    <property type="nucleotide sequence ID" value="NZ_BJVZ01000020.1"/>
</dbReference>